<gene>
    <name evidence="2" type="ORF">EDS130_LOCUS46213</name>
    <name evidence="3" type="ORF">XAT740_LOCUS62726</name>
</gene>
<dbReference type="AlphaFoldDB" id="A0A815X8K6"/>
<reference evidence="2" key="1">
    <citation type="submission" date="2021-02" db="EMBL/GenBank/DDBJ databases">
        <authorList>
            <person name="Nowell W R."/>
        </authorList>
    </citation>
    <scope>NUCLEOTIDE SEQUENCE</scope>
</reference>
<dbReference type="EMBL" id="CAJNOJ010001728">
    <property type="protein sequence ID" value="CAF1554363.1"/>
    <property type="molecule type" value="Genomic_DNA"/>
</dbReference>
<dbReference type="Proteomes" id="UP000663852">
    <property type="component" value="Unassembled WGS sequence"/>
</dbReference>
<evidence type="ECO:0000256" key="1">
    <source>
        <dbReference type="SAM" id="MobiDB-lite"/>
    </source>
</evidence>
<feature type="non-terminal residue" evidence="2">
    <location>
        <position position="48"/>
    </location>
</feature>
<sequence length="48" mass="5451">MGKDYWDVTQWGFLKAFLPNLMKSRSKAGQARGIRKMDHDISAKVNPG</sequence>
<proteinExistence type="predicted"/>
<dbReference type="EMBL" id="CAJNOR010018097">
    <property type="protein sequence ID" value="CAF1688161.1"/>
    <property type="molecule type" value="Genomic_DNA"/>
</dbReference>
<name>A0A815X8K6_ADIRI</name>
<protein>
    <submittedName>
        <fullName evidence="2">Uncharacterized protein</fullName>
    </submittedName>
</protein>
<dbReference type="Proteomes" id="UP000663828">
    <property type="component" value="Unassembled WGS sequence"/>
</dbReference>
<comment type="caution">
    <text evidence="2">The sequence shown here is derived from an EMBL/GenBank/DDBJ whole genome shotgun (WGS) entry which is preliminary data.</text>
</comment>
<evidence type="ECO:0000313" key="2">
    <source>
        <dbReference type="EMBL" id="CAF1554363.1"/>
    </source>
</evidence>
<evidence type="ECO:0000313" key="4">
    <source>
        <dbReference type="Proteomes" id="UP000663828"/>
    </source>
</evidence>
<evidence type="ECO:0000313" key="5">
    <source>
        <dbReference type="Proteomes" id="UP000663852"/>
    </source>
</evidence>
<organism evidence="2 5">
    <name type="scientific">Adineta ricciae</name>
    <name type="common">Rotifer</name>
    <dbReference type="NCBI Taxonomy" id="249248"/>
    <lineage>
        <taxon>Eukaryota</taxon>
        <taxon>Metazoa</taxon>
        <taxon>Spiralia</taxon>
        <taxon>Gnathifera</taxon>
        <taxon>Rotifera</taxon>
        <taxon>Eurotatoria</taxon>
        <taxon>Bdelloidea</taxon>
        <taxon>Adinetida</taxon>
        <taxon>Adinetidae</taxon>
        <taxon>Adineta</taxon>
    </lineage>
</organism>
<keyword evidence="4" id="KW-1185">Reference proteome</keyword>
<evidence type="ECO:0000313" key="3">
    <source>
        <dbReference type="EMBL" id="CAF1688161.1"/>
    </source>
</evidence>
<accession>A0A815X8K6</accession>
<feature type="region of interest" description="Disordered" evidence="1">
    <location>
        <begin position="28"/>
        <end position="48"/>
    </location>
</feature>